<gene>
    <name evidence="1" type="ORF">CVU76_01525</name>
</gene>
<evidence type="ECO:0000313" key="2">
    <source>
        <dbReference type="Proteomes" id="UP000233417"/>
    </source>
</evidence>
<sequence length="311" mass="34366">MSAILVVTTLPDPHVEMVKKHLSSDANVVIFDPKTLALSGGFTLSDAGLLSTLDGVNPTSIWYRKPKYVSDAELEKMGIPKDLISAISSLHEEGFSLISEAYPESLWVSKPTAIKSASNKLLQTLIAKKIGFRVPETIFSTDPVAIEGLRSRVGDIVIKPLGRPFATVNGIPSWFFATVIPSSQTMDYEGLGLTPMIFQQLIHKLFDLRVTIIGNKIFGCKIVSDQVDWRTVQSKPDTLYTPFELDRNIIEKCLLMNQQLGLNFGAYDFAYSKEGEYVFLEINPNGQWGFVEDKTGLPLSKTMAELLTGSL</sequence>
<dbReference type="AlphaFoldDB" id="A0A2N2F3F8"/>
<organism evidence="1 2">
    <name type="scientific">Candidatus Dojkabacteria bacterium HGW-Dojkabacteria-1</name>
    <dbReference type="NCBI Taxonomy" id="2013761"/>
    <lineage>
        <taxon>Bacteria</taxon>
        <taxon>Candidatus Dojkabacteria</taxon>
    </lineage>
</organism>
<evidence type="ECO:0000313" key="1">
    <source>
        <dbReference type="EMBL" id="PKN02697.1"/>
    </source>
</evidence>
<proteinExistence type="predicted"/>
<accession>A0A2N2F3F8</accession>
<protein>
    <recommendedName>
        <fullName evidence="3">ATP-grasp domain-containing protein</fullName>
    </recommendedName>
</protein>
<dbReference type="GO" id="GO:0005737">
    <property type="term" value="C:cytoplasm"/>
    <property type="evidence" value="ECO:0007669"/>
    <property type="project" value="TreeGrafter"/>
</dbReference>
<dbReference type="Proteomes" id="UP000233417">
    <property type="component" value="Unassembled WGS sequence"/>
</dbReference>
<dbReference type="EMBL" id="PHAO01000001">
    <property type="protein sequence ID" value="PKN02697.1"/>
    <property type="molecule type" value="Genomic_DNA"/>
</dbReference>
<dbReference type="Gene3D" id="3.30.470.20">
    <property type="entry name" value="ATP-grasp fold, B domain"/>
    <property type="match status" value="1"/>
</dbReference>
<name>A0A2N2F3F8_9BACT</name>
<dbReference type="SUPFAM" id="SSF56059">
    <property type="entry name" value="Glutathione synthetase ATP-binding domain-like"/>
    <property type="match status" value="1"/>
</dbReference>
<evidence type="ECO:0008006" key="3">
    <source>
        <dbReference type="Google" id="ProtNLM"/>
    </source>
</evidence>
<dbReference type="PANTHER" id="PTHR21621">
    <property type="entry name" value="RIBOSOMAL PROTEIN S6 MODIFICATION PROTEIN"/>
    <property type="match status" value="1"/>
</dbReference>
<comment type="caution">
    <text evidence="1">The sequence shown here is derived from an EMBL/GenBank/DDBJ whole genome shotgun (WGS) entry which is preliminary data.</text>
</comment>
<reference evidence="1 2" key="1">
    <citation type="journal article" date="2017" name="ISME J.">
        <title>Potential for microbial H2 and metal transformations associated with novel bacteria and archaea in deep terrestrial subsurface sediments.</title>
        <authorList>
            <person name="Hernsdorf A.W."/>
            <person name="Amano Y."/>
            <person name="Miyakawa K."/>
            <person name="Ise K."/>
            <person name="Suzuki Y."/>
            <person name="Anantharaman K."/>
            <person name="Probst A."/>
            <person name="Burstein D."/>
            <person name="Thomas B.C."/>
            <person name="Banfield J.F."/>
        </authorList>
    </citation>
    <scope>NUCLEOTIDE SEQUENCE [LARGE SCALE GENOMIC DNA]</scope>
    <source>
        <strain evidence="1">HGW-Dojkabacteria-1</strain>
    </source>
</reference>
<dbReference type="GO" id="GO:0009432">
    <property type="term" value="P:SOS response"/>
    <property type="evidence" value="ECO:0007669"/>
    <property type="project" value="TreeGrafter"/>
</dbReference>
<dbReference type="GO" id="GO:0018169">
    <property type="term" value="F:ribosomal S6-glutamic acid ligase activity"/>
    <property type="evidence" value="ECO:0007669"/>
    <property type="project" value="TreeGrafter"/>
</dbReference>
<dbReference type="PANTHER" id="PTHR21621:SF0">
    <property type="entry name" value="BETA-CITRYLGLUTAMATE SYNTHASE B-RELATED"/>
    <property type="match status" value="1"/>
</dbReference>